<evidence type="ECO:0000313" key="7">
    <source>
        <dbReference type="EMBL" id="MBW6532020.1"/>
    </source>
</evidence>
<name>A0ABS7BQZ2_9SPHN</name>
<protein>
    <recommendedName>
        <fullName evidence="2 5">Basal-body rod modification protein FlgD</fullName>
    </recommendedName>
</protein>
<accession>A0ABS7BQZ2</accession>
<dbReference type="InterPro" id="IPR005648">
    <property type="entry name" value="FlgD"/>
</dbReference>
<dbReference type="Gene3D" id="2.60.40.4070">
    <property type="match status" value="1"/>
</dbReference>
<evidence type="ECO:0000313" key="8">
    <source>
        <dbReference type="Proteomes" id="UP000759103"/>
    </source>
</evidence>
<sequence>MTAPISTSDASSVAEKVAAQKAAAQKAAVDRAALDKIGDATAAPESKPVISADFNMFLKLLTSQIQNQNPLSPMDTAQFTNQLVQFAQTEQSIQQNSTLKTILAKLTSQELAQASSYIGREARFDTQVAGLTADKPANWSYQYSQMPATLLAEIKDSRGSVMKTMALSPATKGKIVWDGTSALGSKATEGNYTLSLVAKDVNGATINGAITAAGTITSAMMLDGRAIVTVNGANYPLDALLSIDNAGAANIMA</sequence>
<dbReference type="RefSeq" id="WP_219749382.1">
    <property type="nucleotide sequence ID" value="NZ_JAHXZN010000005.1"/>
</dbReference>
<dbReference type="Pfam" id="PF13860">
    <property type="entry name" value="FlgD_ig"/>
    <property type="match status" value="1"/>
</dbReference>
<gene>
    <name evidence="7" type="ORF">KZ820_14865</name>
</gene>
<organism evidence="7 8">
    <name type="scientific">Sphingomonas citri</name>
    <dbReference type="NCBI Taxonomy" id="2862499"/>
    <lineage>
        <taxon>Bacteria</taxon>
        <taxon>Pseudomonadati</taxon>
        <taxon>Pseudomonadota</taxon>
        <taxon>Alphaproteobacteria</taxon>
        <taxon>Sphingomonadales</taxon>
        <taxon>Sphingomonadaceae</taxon>
        <taxon>Sphingomonas</taxon>
    </lineage>
</organism>
<evidence type="ECO:0000256" key="4">
    <source>
        <dbReference type="ARBA" id="ARBA00024746"/>
    </source>
</evidence>
<comment type="function">
    <text evidence="4 5">Required for flagellar hook formation. May act as a scaffolding protein.</text>
</comment>
<dbReference type="Pfam" id="PF03963">
    <property type="entry name" value="FlgD"/>
    <property type="match status" value="1"/>
</dbReference>
<reference evidence="7 8" key="1">
    <citation type="submission" date="2021-07" db="EMBL/GenBank/DDBJ databases">
        <title>Sphingomonas sp.</title>
        <authorList>
            <person name="Feng G."/>
            <person name="Li J."/>
            <person name="Pan M."/>
        </authorList>
    </citation>
    <scope>NUCLEOTIDE SEQUENCE [LARGE SCALE GENOMIC DNA]</scope>
    <source>
        <strain evidence="7 8">RRHST34</strain>
    </source>
</reference>
<dbReference type="EMBL" id="JAHXZN010000005">
    <property type="protein sequence ID" value="MBW6532020.1"/>
    <property type="molecule type" value="Genomic_DNA"/>
</dbReference>
<evidence type="ECO:0000256" key="5">
    <source>
        <dbReference type="RuleBase" id="RU362076"/>
    </source>
</evidence>
<evidence type="ECO:0000256" key="2">
    <source>
        <dbReference type="ARBA" id="ARBA00016013"/>
    </source>
</evidence>
<proteinExistence type="inferred from homology"/>
<evidence type="ECO:0000256" key="1">
    <source>
        <dbReference type="ARBA" id="ARBA00010577"/>
    </source>
</evidence>
<keyword evidence="7" id="KW-0966">Cell projection</keyword>
<keyword evidence="7" id="KW-0282">Flagellum</keyword>
<dbReference type="Gene3D" id="2.30.30.910">
    <property type="match status" value="1"/>
</dbReference>
<comment type="caution">
    <text evidence="7">The sequence shown here is derived from an EMBL/GenBank/DDBJ whole genome shotgun (WGS) entry which is preliminary data.</text>
</comment>
<dbReference type="InterPro" id="IPR025965">
    <property type="entry name" value="FlgD/Vpr_Ig-like"/>
</dbReference>
<dbReference type="Proteomes" id="UP000759103">
    <property type="component" value="Unassembled WGS sequence"/>
</dbReference>
<evidence type="ECO:0000256" key="3">
    <source>
        <dbReference type="ARBA" id="ARBA00022795"/>
    </source>
</evidence>
<feature type="domain" description="FlgD/Vpr Ig-like" evidence="6">
    <location>
        <begin position="131"/>
        <end position="199"/>
    </location>
</feature>
<comment type="similarity">
    <text evidence="1 5">Belongs to the FlgD family.</text>
</comment>
<keyword evidence="8" id="KW-1185">Reference proteome</keyword>
<keyword evidence="3 5" id="KW-1005">Bacterial flagellum biogenesis</keyword>
<keyword evidence="7" id="KW-0969">Cilium</keyword>
<evidence type="ECO:0000259" key="6">
    <source>
        <dbReference type="Pfam" id="PF13860"/>
    </source>
</evidence>